<dbReference type="EMBL" id="JBHSGN010000076">
    <property type="protein sequence ID" value="MFC4674489.1"/>
    <property type="molecule type" value="Genomic_DNA"/>
</dbReference>
<keyword evidence="2" id="KW-1185">Reference proteome</keyword>
<protein>
    <recommendedName>
        <fullName evidence="3">DUF4468 domain-containing protein</fullName>
    </recommendedName>
</protein>
<accession>A0ABV9KXC8</accession>
<gene>
    <name evidence="1" type="ORF">ACFO6W_12370</name>
</gene>
<reference evidence="2" key="1">
    <citation type="journal article" date="2019" name="Int. J. Syst. Evol. Microbiol.">
        <title>The Global Catalogue of Microorganisms (GCM) 10K type strain sequencing project: providing services to taxonomists for standard genome sequencing and annotation.</title>
        <authorList>
            <consortium name="The Broad Institute Genomics Platform"/>
            <consortium name="The Broad Institute Genome Sequencing Center for Infectious Disease"/>
            <person name="Wu L."/>
            <person name="Ma J."/>
        </authorList>
    </citation>
    <scope>NUCLEOTIDE SEQUENCE [LARGE SCALE GENOMIC DNA]</scope>
    <source>
        <strain evidence="2">CCUG 66188</strain>
    </source>
</reference>
<name>A0ABV9KXC8_9BACT</name>
<organism evidence="1 2">
    <name type="scientific">Dysgonomonas termitidis</name>
    <dbReference type="NCBI Taxonomy" id="1516126"/>
    <lineage>
        <taxon>Bacteria</taxon>
        <taxon>Pseudomonadati</taxon>
        <taxon>Bacteroidota</taxon>
        <taxon>Bacteroidia</taxon>
        <taxon>Bacteroidales</taxon>
        <taxon>Dysgonomonadaceae</taxon>
        <taxon>Dysgonomonas</taxon>
    </lineage>
</organism>
<evidence type="ECO:0000313" key="2">
    <source>
        <dbReference type="Proteomes" id="UP001596023"/>
    </source>
</evidence>
<sequence length="190" mass="22283">MKKFIFYIICFIFPILCFSQVVKLGEDFVDVPVIDGKVTFLKEIPSKKNISTDANYKILKEWAIINYGKDPFISSVRHDTKNNEFIAKSRIELLLPANSKGVREKMVMRYRINGFLFQDKCVLEVTDISYLYENQANDKLLPRVIRAEDFITDNAVELNDNIREFRVNTRKSTLYFMNEISKDFEGKFGY</sequence>
<dbReference type="Proteomes" id="UP001596023">
    <property type="component" value="Unassembled WGS sequence"/>
</dbReference>
<dbReference type="CDD" id="cd12190">
    <property type="entry name" value="Bacova_04320_like"/>
    <property type="match status" value="1"/>
</dbReference>
<proteinExistence type="predicted"/>
<evidence type="ECO:0000313" key="1">
    <source>
        <dbReference type="EMBL" id="MFC4674489.1"/>
    </source>
</evidence>
<dbReference type="Gene3D" id="3.30.530.80">
    <property type="match status" value="1"/>
</dbReference>
<evidence type="ECO:0008006" key="3">
    <source>
        <dbReference type="Google" id="ProtNLM"/>
    </source>
</evidence>
<dbReference type="RefSeq" id="WP_379996839.1">
    <property type="nucleotide sequence ID" value="NZ_JBHSGN010000076.1"/>
</dbReference>
<comment type="caution">
    <text evidence="1">The sequence shown here is derived from an EMBL/GenBank/DDBJ whole genome shotgun (WGS) entry which is preliminary data.</text>
</comment>